<keyword evidence="1" id="KW-0472">Membrane</keyword>
<dbReference type="RefSeq" id="WP_204606985.1">
    <property type="nucleotide sequence ID" value="NZ_BAAAJX010000016.1"/>
</dbReference>
<comment type="caution">
    <text evidence="2">The sequence shown here is derived from an EMBL/GenBank/DDBJ whole genome shotgun (WGS) entry which is preliminary data.</text>
</comment>
<accession>A0ABN1ZFZ1</accession>
<reference evidence="2 3" key="1">
    <citation type="journal article" date="2019" name="Int. J. Syst. Evol. Microbiol.">
        <title>The Global Catalogue of Microorganisms (GCM) 10K type strain sequencing project: providing services to taxonomists for standard genome sequencing and annotation.</title>
        <authorList>
            <consortium name="The Broad Institute Genomics Platform"/>
            <consortium name="The Broad Institute Genome Sequencing Center for Infectious Disease"/>
            <person name="Wu L."/>
            <person name="Ma J."/>
        </authorList>
    </citation>
    <scope>NUCLEOTIDE SEQUENCE [LARGE SCALE GENOMIC DNA]</scope>
    <source>
        <strain evidence="2 3">JCM 12140</strain>
    </source>
</reference>
<proteinExistence type="predicted"/>
<keyword evidence="1" id="KW-1133">Transmembrane helix</keyword>
<evidence type="ECO:0008006" key="4">
    <source>
        <dbReference type="Google" id="ProtNLM"/>
    </source>
</evidence>
<evidence type="ECO:0000313" key="3">
    <source>
        <dbReference type="Proteomes" id="UP001501742"/>
    </source>
</evidence>
<sequence length="160" mass="17002">MELSKTGEAAPPKQRHAPLALLIVAMLLIGPLLVTIGSVLVAGNNHLLATGTRVAGTVIDVHDGPESSDRRFGAEYFAADSSRHVIWADWVSHAKPKLRDTVTVVYRQDDPGSAVIAGYGTPGEFVQGLGIVLTVIVGGTGVVMLVSGRRGNRKRSRERL</sequence>
<keyword evidence="1" id="KW-0812">Transmembrane</keyword>
<feature type="transmembrane region" description="Helical" evidence="1">
    <location>
        <begin position="20"/>
        <end position="42"/>
    </location>
</feature>
<dbReference type="Proteomes" id="UP001501742">
    <property type="component" value="Unassembled WGS sequence"/>
</dbReference>
<name>A0ABN1ZFZ1_9MICO</name>
<feature type="transmembrane region" description="Helical" evidence="1">
    <location>
        <begin position="125"/>
        <end position="147"/>
    </location>
</feature>
<gene>
    <name evidence="2" type="ORF">GCM10009627_27000</name>
</gene>
<keyword evidence="3" id="KW-1185">Reference proteome</keyword>
<protein>
    <recommendedName>
        <fullName evidence="4">DUF3592 domain-containing protein</fullName>
    </recommendedName>
</protein>
<organism evidence="2 3">
    <name type="scientific">Curtobacterium herbarum</name>
    <dbReference type="NCBI Taxonomy" id="150122"/>
    <lineage>
        <taxon>Bacteria</taxon>
        <taxon>Bacillati</taxon>
        <taxon>Actinomycetota</taxon>
        <taxon>Actinomycetes</taxon>
        <taxon>Micrococcales</taxon>
        <taxon>Microbacteriaceae</taxon>
        <taxon>Curtobacterium</taxon>
    </lineage>
</organism>
<evidence type="ECO:0000313" key="2">
    <source>
        <dbReference type="EMBL" id="GAA1494354.1"/>
    </source>
</evidence>
<evidence type="ECO:0000256" key="1">
    <source>
        <dbReference type="SAM" id="Phobius"/>
    </source>
</evidence>
<dbReference type="EMBL" id="BAAAJX010000016">
    <property type="protein sequence ID" value="GAA1494354.1"/>
    <property type="molecule type" value="Genomic_DNA"/>
</dbReference>